<evidence type="ECO:0000313" key="1">
    <source>
        <dbReference type="EMBL" id="QPW37263.1"/>
    </source>
</evidence>
<reference evidence="1" key="1">
    <citation type="submission" date="2020-12" db="EMBL/GenBank/DDBJ databases">
        <title>Comparison of Enterococcus faecalis Biofilm Removal Efficiency Among Bacteriophage PBEF129, Its Endolysin, and Cefotaxime.</title>
        <authorList>
            <person name="Myung H."/>
            <person name="Oh H."/>
            <person name="Hwang Y."/>
            <person name="Hong H."/>
        </authorList>
    </citation>
    <scope>NUCLEOTIDE SEQUENCE</scope>
</reference>
<dbReference type="Proteomes" id="UP000463860">
    <property type="component" value="Segment"/>
</dbReference>
<name>A0A7T3JES5_9CAUD</name>
<proteinExistence type="predicted"/>
<organism evidence="1 2">
    <name type="scientific">Enterococcus phage PBEF129</name>
    <dbReference type="NCBI Taxonomy" id="2696337"/>
    <lineage>
        <taxon>Viruses</taxon>
        <taxon>Duplodnaviria</taxon>
        <taxon>Heunggongvirae</taxon>
        <taxon>Uroviricota</taxon>
        <taxon>Caudoviricetes</taxon>
        <taxon>Herelleviridae</taxon>
        <taxon>Brockvirinae</taxon>
        <taxon>Kochikohdavirus</taxon>
        <taxon>Kochikohdavirus ECP3</taxon>
    </lineage>
</organism>
<keyword evidence="2" id="KW-1185">Reference proteome</keyword>
<protein>
    <submittedName>
        <fullName evidence="1">Uncharacterized protein</fullName>
    </submittedName>
</protein>
<evidence type="ECO:0000313" key="2">
    <source>
        <dbReference type="Proteomes" id="UP000463860"/>
    </source>
</evidence>
<accession>A0A7T3JES5</accession>
<dbReference type="EMBL" id="MN854830">
    <property type="protein sequence ID" value="QPW37263.1"/>
    <property type="molecule type" value="Genomic_DNA"/>
</dbReference>
<sequence length="130" mass="14098">MIVSNTSTSLYICSTCPNVLSYVSLGSGVTSLDLISIILPDFLRLSSSDSKSTPVSKDSLRFSLYLDNAGLLISKSNFSLQKAIIKSYGLPSSNASSTLDTSNLLLYRFSNTELLFTSFLAILVINSFNF</sequence>